<dbReference type="PANTHER" id="PTHR12128:SF66">
    <property type="entry name" value="4-HYDROXY-2-OXOGLUTARATE ALDOLASE, MITOCHONDRIAL"/>
    <property type="match status" value="1"/>
</dbReference>
<accession>A0A429G1J4</accession>
<feature type="binding site" evidence="3">
    <location>
        <position position="208"/>
    </location>
    <ligand>
        <name>pyruvate</name>
        <dbReference type="ChEBI" id="CHEBI:15361"/>
    </ligand>
</feature>
<dbReference type="SMART" id="SM01130">
    <property type="entry name" value="DHDPS"/>
    <property type="match status" value="1"/>
</dbReference>
<dbReference type="SUPFAM" id="SSF51569">
    <property type="entry name" value="Aldolase"/>
    <property type="match status" value="1"/>
</dbReference>
<dbReference type="InterPro" id="IPR002220">
    <property type="entry name" value="DapA-like"/>
</dbReference>
<evidence type="ECO:0000256" key="2">
    <source>
        <dbReference type="PIRSR" id="PIRSR001365-1"/>
    </source>
</evidence>
<dbReference type="GO" id="GO:0008675">
    <property type="term" value="F:2-dehydro-3-deoxy-phosphogluconate aldolase activity"/>
    <property type="evidence" value="ECO:0007669"/>
    <property type="project" value="UniProtKB-ARBA"/>
</dbReference>
<evidence type="ECO:0000256" key="1">
    <source>
        <dbReference type="ARBA" id="ARBA00023239"/>
    </source>
</evidence>
<dbReference type="AlphaFoldDB" id="A0A429G1J4"/>
<dbReference type="EMBL" id="RCOR01000042">
    <property type="protein sequence ID" value="RSN67684.1"/>
    <property type="molecule type" value="Genomic_DNA"/>
</dbReference>
<proteinExistence type="predicted"/>
<dbReference type="InterPro" id="IPR013785">
    <property type="entry name" value="Aldolase_TIM"/>
</dbReference>
<reference evidence="4 5" key="1">
    <citation type="submission" date="2018-10" db="EMBL/GenBank/DDBJ databases">
        <title>Co-occurring genomic capacity for anaerobic methane metabolism and dissimilatory sulfite reduction discovered in the Korarchaeota.</title>
        <authorList>
            <person name="Mckay L.J."/>
            <person name="Dlakic M."/>
            <person name="Fields M.W."/>
            <person name="Delmont T.O."/>
            <person name="Eren A.M."/>
            <person name="Jay Z.J."/>
            <person name="Klingelsmith K.B."/>
            <person name="Rusch D.B."/>
            <person name="Inskeep W.P."/>
        </authorList>
    </citation>
    <scope>NUCLEOTIDE SEQUENCE [LARGE SCALE GENOMIC DNA]</scope>
    <source>
        <strain evidence="4 5">WS</strain>
    </source>
</reference>
<dbReference type="PIRSF" id="PIRSF001365">
    <property type="entry name" value="DHDPS"/>
    <property type="match status" value="1"/>
</dbReference>
<evidence type="ECO:0000313" key="4">
    <source>
        <dbReference type="EMBL" id="RSN67684.1"/>
    </source>
</evidence>
<dbReference type="PRINTS" id="PR00146">
    <property type="entry name" value="DHPICSNTHASE"/>
</dbReference>
<comment type="caution">
    <text evidence="4">The sequence shown here is derived from an EMBL/GenBank/DDBJ whole genome shotgun (WGS) entry which is preliminary data.</text>
</comment>
<feature type="active site" description="Schiff-base intermediate with substrate" evidence="2">
    <location>
        <position position="163"/>
    </location>
</feature>
<organism evidence="4 5">
    <name type="scientific">Candidatus Korarchaeum cryptofilum</name>
    <dbReference type="NCBI Taxonomy" id="498846"/>
    <lineage>
        <taxon>Archaea</taxon>
        <taxon>Thermoproteota</taxon>
        <taxon>Candidatus Korarchaeia</taxon>
        <taxon>Candidatus Korarchaeales</taxon>
        <taxon>Candidatus Korarchaeaceae</taxon>
        <taxon>Candidatus Korarchaeum</taxon>
    </lineage>
</organism>
<feature type="active site" description="Proton donor/acceptor" evidence="2">
    <location>
        <position position="134"/>
    </location>
</feature>
<dbReference type="Pfam" id="PF00701">
    <property type="entry name" value="DHDPS"/>
    <property type="match status" value="1"/>
</dbReference>
<name>A0A429G1J4_9CREN</name>
<feature type="binding site" evidence="3">
    <location>
        <position position="46"/>
    </location>
    <ligand>
        <name>pyruvate</name>
        <dbReference type="ChEBI" id="CHEBI:15361"/>
    </ligand>
</feature>
<dbReference type="RefSeq" id="WP_125742536.1">
    <property type="nucleotide sequence ID" value="NZ_RCOR01000042.1"/>
</dbReference>
<protein>
    <submittedName>
        <fullName evidence="4">Dihydrodipicolinate synthase family protein</fullName>
    </submittedName>
</protein>
<sequence>MSFRGIITPLITPFNEKLEIDFDALRWLANHQLRGGVHGIFPNSTTGEFVHLEREEAIRLTEALIDEVGGKIWVIPGISHNSTDKAVELGNIFKDMGADGVIVTPPFFFKIDAKKLGLHFSRIADRVDLPIIIYNIPSLTGINVPIELYIELAQEHSNIAGAKVTYDSFSYLRRLIQGIKSVRKDFSVLTGMDDLLLFNLMMGGDGGITALANLTPSLHRAIYDAWENGDLRRALEENYKLLKLSSIYDIASSFPTAIKTALNVMGTPVKPHVRPPLTEEPGSVVTAITGVLRELGLHD</sequence>
<dbReference type="GO" id="GO:0008840">
    <property type="term" value="F:4-hydroxy-tetrahydrodipicolinate synthase activity"/>
    <property type="evidence" value="ECO:0007669"/>
    <property type="project" value="TreeGrafter"/>
</dbReference>
<evidence type="ECO:0000256" key="3">
    <source>
        <dbReference type="PIRSR" id="PIRSR001365-2"/>
    </source>
</evidence>
<dbReference type="PANTHER" id="PTHR12128">
    <property type="entry name" value="DIHYDRODIPICOLINATE SYNTHASE"/>
    <property type="match status" value="1"/>
</dbReference>
<evidence type="ECO:0000313" key="5">
    <source>
        <dbReference type="Proteomes" id="UP000278149"/>
    </source>
</evidence>
<dbReference type="Gene3D" id="3.20.20.70">
    <property type="entry name" value="Aldolase class I"/>
    <property type="match status" value="1"/>
</dbReference>
<gene>
    <name evidence="4" type="ORF">D9Q81_07780</name>
</gene>
<dbReference type="CDD" id="cd00408">
    <property type="entry name" value="DHDPS-like"/>
    <property type="match status" value="1"/>
</dbReference>
<keyword evidence="1" id="KW-0456">Lyase</keyword>
<dbReference type="Proteomes" id="UP000278149">
    <property type="component" value="Unassembled WGS sequence"/>
</dbReference>